<protein>
    <submittedName>
        <fullName evidence="1">Uncharacterized protein</fullName>
    </submittedName>
</protein>
<gene>
    <name evidence="1" type="ORF">O6H91_12G089800</name>
</gene>
<proteinExistence type="predicted"/>
<sequence>MDQADDFSYVGSMDIDNVNYSGEQEGMGMHEEGLSEEEIDVDELEKRMWRDRIRLKRIKEQQKSKQLLERPKLNHSQEHARRKKMSRAQDGILKYMLKMMEVCKAQGFVYGIIPEKGKPVSGASDNIRAWWKEKVRFDRNGPAAIAKYQAENGIPGNPDGLVLAAPTPHSLQELQDTTLGSLLSALMQHCDPPQRRYPLEKGMPPPWWPSGKEEWWPQLGLSRGQGSPPYKKPHDLKKAWKIGVLTAVIKHMSPNIAKIRKLVRQSKCLQDKMTAKESATWLAVLSQEELISRQQNNVLGLMNNIDNIGCAGCLTSSSMSEYDVEGLDDSLNEISHPFCNEGIKPEPEDDDLRTEDMKSPFPSYKPSHETRETEEQPDEKISVKVWDADQIQFWKRERISIEPLAEERRIFICSYNDCHYHDRRNAFYDRTLRNIHQRNCPHRPVDARSLVACRAGMESAIGPPCTGISNKSLISQGSAKGLFQTMLDFDEASQGNYDLDVLSSLQEIIPGTQPLDDLFVGLYETGLPSDSTLGMVDLGIEMQADASEHLDIVDDFDHQTREDMLINQEEILTSGLGLVMGKTGKKTNLNTIEMQKTSSSNHYVRISYQHPGPNRLGLISDCIQSASPYSSIGQGGPQEAGTADLKGDTIWYFGA</sequence>
<accession>A0ACC2C4N1</accession>
<dbReference type="EMBL" id="CM055103">
    <property type="protein sequence ID" value="KAJ7536961.1"/>
    <property type="molecule type" value="Genomic_DNA"/>
</dbReference>
<organism evidence="1 2">
    <name type="scientific">Diphasiastrum complanatum</name>
    <name type="common">Issler's clubmoss</name>
    <name type="synonym">Lycopodium complanatum</name>
    <dbReference type="NCBI Taxonomy" id="34168"/>
    <lineage>
        <taxon>Eukaryota</taxon>
        <taxon>Viridiplantae</taxon>
        <taxon>Streptophyta</taxon>
        <taxon>Embryophyta</taxon>
        <taxon>Tracheophyta</taxon>
        <taxon>Lycopodiopsida</taxon>
        <taxon>Lycopodiales</taxon>
        <taxon>Lycopodiaceae</taxon>
        <taxon>Lycopodioideae</taxon>
        <taxon>Diphasiastrum</taxon>
    </lineage>
</organism>
<keyword evidence="2" id="KW-1185">Reference proteome</keyword>
<comment type="caution">
    <text evidence="1">The sequence shown here is derived from an EMBL/GenBank/DDBJ whole genome shotgun (WGS) entry which is preliminary data.</text>
</comment>
<evidence type="ECO:0000313" key="2">
    <source>
        <dbReference type="Proteomes" id="UP001162992"/>
    </source>
</evidence>
<evidence type="ECO:0000313" key="1">
    <source>
        <dbReference type="EMBL" id="KAJ7536961.1"/>
    </source>
</evidence>
<name>A0ACC2C4N1_DIPCM</name>
<dbReference type="Proteomes" id="UP001162992">
    <property type="component" value="Chromosome 12"/>
</dbReference>
<reference evidence="2" key="1">
    <citation type="journal article" date="2024" name="Proc. Natl. Acad. Sci. U.S.A.">
        <title>Extraordinary preservation of gene collinearity over three hundred million years revealed in homosporous lycophytes.</title>
        <authorList>
            <person name="Li C."/>
            <person name="Wickell D."/>
            <person name="Kuo L.Y."/>
            <person name="Chen X."/>
            <person name="Nie B."/>
            <person name="Liao X."/>
            <person name="Peng D."/>
            <person name="Ji J."/>
            <person name="Jenkins J."/>
            <person name="Williams M."/>
            <person name="Shu S."/>
            <person name="Plott C."/>
            <person name="Barry K."/>
            <person name="Rajasekar S."/>
            <person name="Grimwood J."/>
            <person name="Han X."/>
            <person name="Sun S."/>
            <person name="Hou Z."/>
            <person name="He W."/>
            <person name="Dai G."/>
            <person name="Sun C."/>
            <person name="Schmutz J."/>
            <person name="Leebens-Mack J.H."/>
            <person name="Li F.W."/>
            <person name="Wang L."/>
        </authorList>
    </citation>
    <scope>NUCLEOTIDE SEQUENCE [LARGE SCALE GENOMIC DNA]</scope>
    <source>
        <strain evidence="2">cv. PW_Plant_1</strain>
    </source>
</reference>